<dbReference type="CDD" id="cd00038">
    <property type="entry name" value="CAP_ED"/>
    <property type="match status" value="1"/>
</dbReference>
<dbReference type="FunFam" id="3.30.450.20:FF:000001">
    <property type="entry name" value="Potassium voltage-gated channel subfamily H member 7"/>
    <property type="match status" value="1"/>
</dbReference>
<dbReference type="AlphaFoldDB" id="A0AAX7UNF4"/>
<dbReference type="PROSITE" id="PS50113">
    <property type="entry name" value="PAC"/>
    <property type="match status" value="1"/>
</dbReference>
<evidence type="ECO:0000256" key="4">
    <source>
        <dbReference type="ARBA" id="ARBA00022475"/>
    </source>
</evidence>
<dbReference type="FunFam" id="2.60.120.10:FF:000011">
    <property type="entry name" value="Potassium channel, voltage-gated eag-related subfamily H, member 7"/>
    <property type="match status" value="1"/>
</dbReference>
<feature type="domain" description="PAC" evidence="25">
    <location>
        <begin position="92"/>
        <end position="144"/>
    </location>
</feature>
<dbReference type="Gene3D" id="2.60.120.10">
    <property type="entry name" value="Jelly Rolls"/>
    <property type="match status" value="1"/>
</dbReference>
<keyword evidence="7" id="KW-0597">Phosphoprotein</keyword>
<evidence type="ECO:0000256" key="21">
    <source>
        <dbReference type="ARBA" id="ARBA00047187"/>
    </source>
</evidence>
<evidence type="ECO:0000256" key="18">
    <source>
        <dbReference type="ARBA" id="ARBA00031970"/>
    </source>
</evidence>
<dbReference type="Gene3D" id="1.10.287.70">
    <property type="match status" value="1"/>
</dbReference>
<dbReference type="InterPro" id="IPR003938">
    <property type="entry name" value="K_chnl_volt-dep_EAG/ELK/ERG"/>
</dbReference>
<comment type="subcellular location">
    <subcellularLocation>
        <location evidence="1">Cell membrane</location>
        <topology evidence="1">Multi-pass membrane protein</topology>
    </subcellularLocation>
</comment>
<evidence type="ECO:0000256" key="12">
    <source>
        <dbReference type="ARBA" id="ARBA00022989"/>
    </source>
</evidence>
<dbReference type="PRINTS" id="PR01470">
    <property type="entry name" value="ERGCHANNEL"/>
</dbReference>
<evidence type="ECO:0000256" key="23">
    <source>
        <dbReference type="SAM" id="Phobius"/>
    </source>
</evidence>
<evidence type="ECO:0000259" key="24">
    <source>
        <dbReference type="PROSITE" id="PS50042"/>
    </source>
</evidence>
<dbReference type="PANTHER" id="PTHR10217">
    <property type="entry name" value="VOLTAGE AND LIGAND GATED POTASSIUM CHANNEL"/>
    <property type="match status" value="1"/>
</dbReference>
<dbReference type="Pfam" id="PF13426">
    <property type="entry name" value="PAS_9"/>
    <property type="match status" value="1"/>
</dbReference>
<dbReference type="InterPro" id="IPR003967">
    <property type="entry name" value="K_chnl_volt-dep_ERG"/>
</dbReference>
<dbReference type="Gene3D" id="3.30.450.20">
    <property type="entry name" value="PAS domain"/>
    <property type="match status" value="1"/>
</dbReference>
<name>A0AAX7UNF4_ASTCA</name>
<evidence type="ECO:0000256" key="5">
    <source>
        <dbReference type="ARBA" id="ARBA00022481"/>
    </source>
</evidence>
<evidence type="ECO:0000256" key="19">
    <source>
        <dbReference type="ARBA" id="ARBA00034430"/>
    </source>
</evidence>
<dbReference type="GO" id="GO:0060307">
    <property type="term" value="P:regulation of ventricular cardiac muscle cell membrane repolarization"/>
    <property type="evidence" value="ECO:0007669"/>
    <property type="project" value="TreeGrafter"/>
</dbReference>
<dbReference type="InterPro" id="IPR000595">
    <property type="entry name" value="cNMP-bd_dom"/>
</dbReference>
<organism evidence="26 27">
    <name type="scientific">Astatotilapia calliptera</name>
    <name type="common">Eastern happy</name>
    <name type="synonym">Chromis callipterus</name>
    <dbReference type="NCBI Taxonomy" id="8154"/>
    <lineage>
        <taxon>Eukaryota</taxon>
        <taxon>Metazoa</taxon>
        <taxon>Chordata</taxon>
        <taxon>Craniata</taxon>
        <taxon>Vertebrata</taxon>
        <taxon>Euteleostomi</taxon>
        <taxon>Actinopterygii</taxon>
        <taxon>Neopterygii</taxon>
        <taxon>Teleostei</taxon>
        <taxon>Neoteleostei</taxon>
        <taxon>Acanthomorphata</taxon>
        <taxon>Ovalentaria</taxon>
        <taxon>Cichlomorphae</taxon>
        <taxon>Cichliformes</taxon>
        <taxon>Cichlidae</taxon>
        <taxon>African cichlids</taxon>
        <taxon>Pseudocrenilabrinae</taxon>
        <taxon>Haplochromini</taxon>
        <taxon>Astatotilapia</taxon>
    </lineage>
</organism>
<dbReference type="GO" id="GO:0005242">
    <property type="term" value="F:inward rectifier potassium channel activity"/>
    <property type="evidence" value="ECO:0007669"/>
    <property type="project" value="TreeGrafter"/>
</dbReference>
<gene>
    <name evidence="26" type="primary">KCNH2</name>
</gene>
<evidence type="ECO:0000313" key="27">
    <source>
        <dbReference type="Proteomes" id="UP000265100"/>
    </source>
</evidence>
<keyword evidence="5" id="KW-0488">Methylation</keyword>
<comment type="similarity">
    <text evidence="2">Belongs to the potassium channel family. H (Eag) (TC 1.A.1.20) subfamily. Kv11.1/KCNH2 sub-subfamily.</text>
</comment>
<evidence type="ECO:0000256" key="10">
    <source>
        <dbReference type="ARBA" id="ARBA00022882"/>
    </source>
</evidence>
<dbReference type="InterPro" id="IPR000700">
    <property type="entry name" value="PAS-assoc_C"/>
</dbReference>
<evidence type="ECO:0000256" key="20">
    <source>
        <dbReference type="ARBA" id="ARBA00046729"/>
    </source>
</evidence>
<dbReference type="InterPro" id="IPR000014">
    <property type="entry name" value="PAS"/>
</dbReference>
<evidence type="ECO:0000256" key="3">
    <source>
        <dbReference type="ARBA" id="ARBA00022448"/>
    </source>
</evidence>
<dbReference type="GeneTree" id="ENSGT00940000159846"/>
<dbReference type="FunFam" id="1.10.1200.260:FF:000001">
    <property type="entry name" value="Potassium voltage-gated channel subfamily H member 7"/>
    <property type="match status" value="1"/>
</dbReference>
<evidence type="ECO:0000256" key="14">
    <source>
        <dbReference type="ARBA" id="ARBA00023065"/>
    </source>
</evidence>
<dbReference type="GO" id="GO:0086013">
    <property type="term" value="P:membrane repolarization during cardiac muscle cell action potential"/>
    <property type="evidence" value="ECO:0007669"/>
    <property type="project" value="TreeGrafter"/>
</dbReference>
<keyword evidence="6" id="KW-0633">Potassium transport</keyword>
<evidence type="ECO:0000256" key="7">
    <source>
        <dbReference type="ARBA" id="ARBA00022553"/>
    </source>
</evidence>
<evidence type="ECO:0000256" key="1">
    <source>
        <dbReference type="ARBA" id="ARBA00004651"/>
    </source>
</evidence>
<keyword evidence="15 23" id="KW-0472">Membrane</keyword>
<evidence type="ECO:0000256" key="17">
    <source>
        <dbReference type="ARBA" id="ARBA00030015"/>
    </source>
</evidence>
<dbReference type="PRINTS" id="PR01463">
    <property type="entry name" value="EAGCHANLFMLY"/>
</dbReference>
<dbReference type="SMART" id="SM00100">
    <property type="entry name" value="cNMP"/>
    <property type="match status" value="1"/>
</dbReference>
<sequence>MPVRRGHVAPQNTFLDTIIRKFDSQSRKFIIANARVENCAIIFCNDGFCHMCGYSRAEIMQKPCACNFLYGPDTKRLAIAQMAQALLGSEERKVEINLYRKDGQCILCMVDVVPVKNEDGVVIMFILNFEVMTDESLRDHKQELNHRLPTWLVTVSRIWKYSLFVFPRSVLQSWPEDRQEDQRTLLCSEPPVAVPPHQTHGAHLVGPLTHSTPCVAPHHRLSLNPEGSASNCSLSHSRSRESFHSMRRASSVDEIEAMRPEWDRKNRRPSIRPLNILNSTSDSDLMRYRTISKIPQITLNFVDFKPDPLIALPSGEMDIIAPCKLIDRTHNVTEKVTQVLSLGADVLPEYKLQAPRIHKWTVLHYSPFKAVWDWLILLLVIYTAILTPYSAAFLLNDHEDLGMQGCIYSCSPLNVVDLIVDIMFIIDILINFRTTYVNSNDEVVSHPVRIAVHYFKGWFLIDMVAAIPFDLLIYRNGEETTTLIGLLKTARLLRLVRVARKLDRYSEYGAAVLFLLMCTFALIAHWLACIWYAIGSVERNGSIGWLHTLGDQLGKHFNGSIPGSGPSIKDKYVTALYFTFSSLTSVGFGNVSPNTNSEKIFSICVMLIGSLMYASIFGNVSAIIQRLYSGTARYHTQMLRVREFIRFHQIPNPLRQRLEEYFQHAWSYTNGIDMNAVLKGFPECLQADICLHLNRTLLQNCKAFKGSTKGCLRALAMKFKTTHAPPGDTLVHAGDVLTALYFISRGSIEILRGDVVVAILGKNDIFGEPINLYHRPGKSNADVRALTYCDLHKILREDVLEVLDMYPEFADHFWNNLEITFNLRDVSFKLLPQQTSVKSHKSGSVHNRNTQIISQVPPFTENTEGDGDPKPGNTCNALSGMVRQKTHSSFPTALHTHIRTHSSPLHLHIGAFSGVSNIFSFWGESRGSGQYQEVPSCSLASPPPLNTPLHSLSRQQRNQLDTRLDLLQKQLNRLESRMSTDIGVIMQLLQRQMALVPPAYSAVSSPPQVITHTAYGTYPAFPGL</sequence>
<keyword evidence="16" id="KW-0407">Ion channel</keyword>
<dbReference type="Ensembl" id="ENSACLT00000048701.1">
    <property type="protein sequence ID" value="ENSACLP00000070884.1"/>
    <property type="gene ID" value="ENSACLG00000004021.2"/>
</dbReference>
<evidence type="ECO:0000313" key="26">
    <source>
        <dbReference type="Ensembl" id="ENSACLP00000070884.1"/>
    </source>
</evidence>
<evidence type="ECO:0000256" key="16">
    <source>
        <dbReference type="ARBA" id="ARBA00023303"/>
    </source>
</evidence>
<proteinExistence type="inferred from homology"/>
<dbReference type="Pfam" id="PF00027">
    <property type="entry name" value="cNMP_binding"/>
    <property type="match status" value="1"/>
</dbReference>
<reference evidence="26" key="3">
    <citation type="submission" date="2025-09" db="UniProtKB">
        <authorList>
            <consortium name="Ensembl"/>
        </authorList>
    </citation>
    <scope>IDENTIFICATION</scope>
</reference>
<dbReference type="Pfam" id="PF00520">
    <property type="entry name" value="Ion_trans"/>
    <property type="match status" value="1"/>
</dbReference>
<dbReference type="SUPFAM" id="SSF55785">
    <property type="entry name" value="PYP-like sensor domain (PAS domain)"/>
    <property type="match status" value="1"/>
</dbReference>
<dbReference type="CDD" id="cd00130">
    <property type="entry name" value="PAS"/>
    <property type="match status" value="1"/>
</dbReference>
<dbReference type="InterPro" id="IPR001610">
    <property type="entry name" value="PAC"/>
</dbReference>
<evidence type="ECO:0000256" key="8">
    <source>
        <dbReference type="ARBA" id="ARBA00022692"/>
    </source>
</evidence>
<evidence type="ECO:0000259" key="25">
    <source>
        <dbReference type="PROSITE" id="PS50113"/>
    </source>
</evidence>
<dbReference type="InterPro" id="IPR018490">
    <property type="entry name" value="cNMP-bd_dom_sf"/>
</dbReference>
<evidence type="ECO:0000256" key="11">
    <source>
        <dbReference type="ARBA" id="ARBA00022958"/>
    </source>
</evidence>
<dbReference type="SUPFAM" id="SSF81324">
    <property type="entry name" value="Voltage-gated potassium channels"/>
    <property type="match status" value="1"/>
</dbReference>
<dbReference type="InterPro" id="IPR005821">
    <property type="entry name" value="Ion_trans_dom"/>
</dbReference>
<dbReference type="GO" id="GO:0086091">
    <property type="term" value="P:regulation of heart rate by cardiac conduction"/>
    <property type="evidence" value="ECO:0007669"/>
    <property type="project" value="TreeGrafter"/>
</dbReference>
<feature type="transmembrane region" description="Helical" evidence="23">
    <location>
        <begin position="450"/>
        <end position="474"/>
    </location>
</feature>
<dbReference type="GO" id="GO:0034702">
    <property type="term" value="C:monoatomic ion channel complex"/>
    <property type="evidence" value="ECO:0007669"/>
    <property type="project" value="UniProtKB-KW"/>
</dbReference>
<evidence type="ECO:0000256" key="6">
    <source>
        <dbReference type="ARBA" id="ARBA00022538"/>
    </source>
</evidence>
<evidence type="ECO:0000256" key="9">
    <source>
        <dbReference type="ARBA" id="ARBA00022826"/>
    </source>
</evidence>
<dbReference type="InterPro" id="IPR050818">
    <property type="entry name" value="KCNH_animal-type"/>
</dbReference>
<feature type="transmembrane region" description="Helical" evidence="23">
    <location>
        <begin position="407"/>
        <end position="430"/>
    </location>
</feature>
<keyword evidence="13" id="KW-0175">Coiled coil</keyword>
<keyword evidence="12 23" id="KW-1133">Transmembrane helix</keyword>
<feature type="transmembrane region" description="Helical" evidence="23">
    <location>
        <begin position="510"/>
        <end position="534"/>
    </location>
</feature>
<feature type="transmembrane region" description="Helical" evidence="23">
    <location>
        <begin position="374"/>
        <end position="395"/>
    </location>
</feature>
<keyword evidence="11" id="KW-0630">Potassium</keyword>
<keyword evidence="27" id="KW-1185">Reference proteome</keyword>
<evidence type="ECO:0000256" key="15">
    <source>
        <dbReference type="ARBA" id="ARBA00023136"/>
    </source>
</evidence>
<keyword evidence="4" id="KW-1003">Cell membrane</keyword>
<keyword evidence="3" id="KW-0813">Transport</keyword>
<dbReference type="InterPro" id="IPR035965">
    <property type="entry name" value="PAS-like_dom_sf"/>
</dbReference>
<dbReference type="NCBIfam" id="TIGR00229">
    <property type="entry name" value="sensory_box"/>
    <property type="match status" value="1"/>
</dbReference>
<comment type="catalytic activity">
    <reaction evidence="19">
        <text>K(+)(in) = K(+)(out)</text>
        <dbReference type="Rhea" id="RHEA:29463"/>
        <dbReference type="ChEBI" id="CHEBI:29103"/>
    </reaction>
</comment>
<dbReference type="PANTHER" id="PTHR10217:SF506">
    <property type="entry name" value="POTASSIUM VOLTAGE-GATED CHANNEL SUBFAMILY H MEMBER 2"/>
    <property type="match status" value="1"/>
</dbReference>
<reference evidence="26" key="2">
    <citation type="submission" date="2025-08" db="UniProtKB">
        <authorList>
            <consortium name="Ensembl"/>
        </authorList>
    </citation>
    <scope>IDENTIFICATION</scope>
</reference>
<dbReference type="SUPFAM" id="SSF51206">
    <property type="entry name" value="cAMP-binding domain-like"/>
    <property type="match status" value="1"/>
</dbReference>
<dbReference type="FunFam" id="1.10.287.70:FF:000020">
    <property type="entry name" value="Potassium channel, voltage-gated eag-related subfamily H, member 7"/>
    <property type="match status" value="1"/>
</dbReference>
<comment type="subunit">
    <text evidence="20">The potassium channel is probably composed of a homo- or heterotetrameric complex of pore-forming alpha subunits that can associate with modulating beta subunits. Interacts with DNAJB12 and DNAJB14; chaperones DNAJB12 and DNAJB14 promote tetramerization. Heteromultimer with KCNH6/ERG2 and KCNH7/ERG3. Interacts with ALG10B. Forms a stable complex with KCNE1 or KCNE2, and that this heteromultimerization regulates Inward rectifier potassium channel activity. Interacts with CANX. The core-glycosylated, but not the fully glycosylated form interacts with RNF207. Interacts with NDFIP1 and NDFIP2; this interaction decreases the cell membrane expression by targeting KCNH2, through interaction with NEDD4L, for the degradation through the multivesicular bodies (MVBs)-lysosomal pathway.</text>
</comment>
<evidence type="ECO:0000256" key="22">
    <source>
        <dbReference type="ARBA" id="ARBA00047201"/>
    </source>
</evidence>
<reference evidence="26" key="1">
    <citation type="submission" date="2018-05" db="EMBL/GenBank/DDBJ databases">
        <authorList>
            <person name="Datahose"/>
        </authorList>
    </citation>
    <scope>NUCLEOTIDE SEQUENCE</scope>
</reference>
<keyword evidence="14" id="KW-0406">Ion transport</keyword>
<keyword evidence="8 23" id="KW-0812">Transmembrane</keyword>
<dbReference type="GO" id="GO:0005886">
    <property type="term" value="C:plasma membrane"/>
    <property type="evidence" value="ECO:0007669"/>
    <property type="project" value="UniProtKB-SubCell"/>
</dbReference>
<protein>
    <recommendedName>
        <fullName evidence="21">Voltage-gated inwardly rectifying potassium channel KCNH2</fullName>
    </recommendedName>
    <alternativeName>
        <fullName evidence="17">Ether-a-go-go-related gene potassium channel 1</fullName>
    </alternativeName>
    <alternativeName>
        <fullName evidence="22">Potassium voltage-gated channel subfamily H member 2</fullName>
    </alternativeName>
    <alternativeName>
        <fullName evidence="18">Voltage-gated potassium channel subunit Kv11.1</fullName>
    </alternativeName>
</protein>
<dbReference type="Proteomes" id="UP000265100">
    <property type="component" value="Chromosome 9"/>
</dbReference>
<feature type="domain" description="Cyclic nucleotide-binding" evidence="24">
    <location>
        <begin position="703"/>
        <end position="803"/>
    </location>
</feature>
<evidence type="ECO:0000256" key="13">
    <source>
        <dbReference type="ARBA" id="ARBA00023054"/>
    </source>
</evidence>
<keyword evidence="9" id="KW-0631">Potassium channel</keyword>
<dbReference type="SMART" id="SM00086">
    <property type="entry name" value="PAC"/>
    <property type="match status" value="1"/>
</dbReference>
<feature type="transmembrane region" description="Helical" evidence="23">
    <location>
        <begin position="600"/>
        <end position="624"/>
    </location>
</feature>
<dbReference type="PROSITE" id="PS50042">
    <property type="entry name" value="CNMP_BINDING_3"/>
    <property type="match status" value="1"/>
</dbReference>
<dbReference type="Gene3D" id="1.10.1200.260">
    <property type="match status" value="1"/>
</dbReference>
<accession>A0AAX7UNF4</accession>
<dbReference type="InterPro" id="IPR014710">
    <property type="entry name" value="RmlC-like_jellyroll"/>
</dbReference>
<evidence type="ECO:0000256" key="2">
    <source>
        <dbReference type="ARBA" id="ARBA00007076"/>
    </source>
</evidence>
<keyword evidence="10" id="KW-0851">Voltage-gated channel</keyword>